<dbReference type="GO" id="GO:0044781">
    <property type="term" value="P:bacterial-type flagellum organization"/>
    <property type="evidence" value="ECO:0007669"/>
    <property type="project" value="UniProtKB-KW"/>
</dbReference>
<organism evidence="10">
    <name type="scientific">Desulfofervidus auxilii</name>
    <dbReference type="NCBI Taxonomy" id="1621989"/>
    <lineage>
        <taxon>Bacteria</taxon>
        <taxon>Pseudomonadati</taxon>
        <taxon>Thermodesulfobacteriota</taxon>
        <taxon>Candidatus Desulfofervidia</taxon>
        <taxon>Candidatus Desulfofervidales</taxon>
        <taxon>Candidatus Desulfofervidaceae</taxon>
        <taxon>Candidatus Desulfofervidus</taxon>
    </lineage>
</organism>
<dbReference type="InterPro" id="IPR031316">
    <property type="entry name" value="FlgM_C"/>
</dbReference>
<keyword evidence="6" id="KW-0804">Transcription</keyword>
<evidence type="ECO:0000259" key="9">
    <source>
        <dbReference type="Pfam" id="PF04316"/>
    </source>
</evidence>
<accession>A0A7C0Y596</accession>
<comment type="function">
    <text evidence="7">Responsible for the coupling of flagellin expression to flagellar assembly by preventing expression of the flagellin genes when a component of the middle class of proteins is defective. It negatively regulates flagellar genes by inhibiting the activity of FliA by directly binding to FliA.</text>
</comment>
<evidence type="ECO:0000313" key="10">
    <source>
        <dbReference type="EMBL" id="HDD43989.1"/>
    </source>
</evidence>
<keyword evidence="4" id="KW-1005">Bacterial flagellum biogenesis</keyword>
<evidence type="ECO:0000256" key="8">
    <source>
        <dbReference type="ARBA" id="ARBA00030117"/>
    </source>
</evidence>
<name>A0A7C0Y596_DESA2</name>
<dbReference type="EMBL" id="DRBS01000149">
    <property type="protein sequence ID" value="HDD43989.1"/>
    <property type="molecule type" value="Genomic_DNA"/>
</dbReference>
<gene>
    <name evidence="10" type="primary">flgM</name>
    <name evidence="10" type="ORF">ENG63_03905</name>
</gene>
<keyword evidence="3" id="KW-0678">Repressor</keyword>
<dbReference type="Proteomes" id="UP000886289">
    <property type="component" value="Unassembled WGS sequence"/>
</dbReference>
<sequence length="102" mass="11681">MKISKKTVGLEPGYLEQMKSVQEKVNVKKVSQFNKVKEKVEISGKAQELQKFKKILKEIPAVRKEKVAELKEALEKGVYQVNNKKLAVKILQEGILNIFKVK</sequence>
<evidence type="ECO:0000256" key="3">
    <source>
        <dbReference type="ARBA" id="ARBA00022491"/>
    </source>
</evidence>
<feature type="domain" description="Anti-sigma-28 factor FlgM C-terminal" evidence="9">
    <location>
        <begin position="39"/>
        <end position="92"/>
    </location>
</feature>
<dbReference type="SUPFAM" id="SSF101498">
    <property type="entry name" value="Anti-sigma factor FlgM"/>
    <property type="match status" value="1"/>
</dbReference>
<reference evidence="10" key="1">
    <citation type="journal article" date="2020" name="mSystems">
        <title>Genome- and Community-Level Interaction Insights into Carbon Utilization and Element Cycling Functions of Hydrothermarchaeota in Hydrothermal Sediment.</title>
        <authorList>
            <person name="Zhou Z."/>
            <person name="Liu Y."/>
            <person name="Xu W."/>
            <person name="Pan J."/>
            <person name="Luo Z.H."/>
            <person name="Li M."/>
        </authorList>
    </citation>
    <scope>NUCLEOTIDE SEQUENCE [LARGE SCALE GENOMIC DNA]</scope>
    <source>
        <strain evidence="10">HyVt-233</strain>
    </source>
</reference>
<evidence type="ECO:0000256" key="6">
    <source>
        <dbReference type="ARBA" id="ARBA00023163"/>
    </source>
</evidence>
<dbReference type="GO" id="GO:0045892">
    <property type="term" value="P:negative regulation of DNA-templated transcription"/>
    <property type="evidence" value="ECO:0007669"/>
    <property type="project" value="InterPro"/>
</dbReference>
<comment type="caution">
    <text evidence="10">The sequence shown here is derived from an EMBL/GenBank/DDBJ whole genome shotgun (WGS) entry which is preliminary data.</text>
</comment>
<keyword evidence="5" id="KW-0805">Transcription regulation</keyword>
<evidence type="ECO:0000256" key="2">
    <source>
        <dbReference type="ARBA" id="ARBA00017823"/>
    </source>
</evidence>
<keyword evidence="10" id="KW-0282">Flagellum</keyword>
<evidence type="ECO:0000256" key="4">
    <source>
        <dbReference type="ARBA" id="ARBA00022795"/>
    </source>
</evidence>
<dbReference type="NCBIfam" id="TIGR03824">
    <property type="entry name" value="FlgM_jcvi"/>
    <property type="match status" value="1"/>
</dbReference>
<evidence type="ECO:0000256" key="7">
    <source>
        <dbReference type="ARBA" id="ARBA00024739"/>
    </source>
</evidence>
<keyword evidence="10" id="KW-0969">Cilium</keyword>
<dbReference type="InterPro" id="IPR035890">
    <property type="entry name" value="Anti-sigma-28_factor_FlgM_sf"/>
</dbReference>
<proteinExistence type="inferred from homology"/>
<comment type="similarity">
    <text evidence="1">Belongs to the FlgM family.</text>
</comment>
<protein>
    <recommendedName>
        <fullName evidence="2">Negative regulator of flagellin synthesis</fullName>
    </recommendedName>
    <alternativeName>
        <fullName evidence="8">Anti-sigma-28 factor</fullName>
    </alternativeName>
</protein>
<evidence type="ECO:0000256" key="5">
    <source>
        <dbReference type="ARBA" id="ARBA00023015"/>
    </source>
</evidence>
<evidence type="ECO:0000256" key="1">
    <source>
        <dbReference type="ARBA" id="ARBA00005322"/>
    </source>
</evidence>
<dbReference type="AlphaFoldDB" id="A0A7C0Y596"/>
<dbReference type="InterPro" id="IPR007412">
    <property type="entry name" value="FlgM"/>
</dbReference>
<dbReference type="Pfam" id="PF04316">
    <property type="entry name" value="FlgM"/>
    <property type="match status" value="1"/>
</dbReference>
<keyword evidence="10" id="KW-0966">Cell projection</keyword>